<accession>Q2UAY1</accession>
<dbReference type="EMBL" id="AP007162">
    <property type="protein sequence ID" value="BAE61284.1"/>
    <property type="molecule type" value="Genomic_DNA"/>
</dbReference>
<organism evidence="3 4">
    <name type="scientific">Aspergillus oryzae (strain ATCC 42149 / RIB 40)</name>
    <name type="common">Yellow koji mold</name>
    <dbReference type="NCBI Taxonomy" id="510516"/>
    <lineage>
        <taxon>Eukaryota</taxon>
        <taxon>Fungi</taxon>
        <taxon>Dikarya</taxon>
        <taxon>Ascomycota</taxon>
        <taxon>Pezizomycotina</taxon>
        <taxon>Eurotiomycetes</taxon>
        <taxon>Eurotiomycetidae</taxon>
        <taxon>Eurotiales</taxon>
        <taxon>Aspergillaceae</taxon>
        <taxon>Aspergillus</taxon>
        <taxon>Aspergillus subgen. Circumdati</taxon>
    </lineage>
</organism>
<feature type="region of interest" description="Disordered" evidence="1">
    <location>
        <begin position="1"/>
        <end position="27"/>
    </location>
</feature>
<evidence type="ECO:0000313" key="3">
    <source>
        <dbReference type="EMBL" id="BAE61284.1"/>
    </source>
</evidence>
<dbReference type="GeneID" id="5994462"/>
<dbReference type="Proteomes" id="UP000006564">
    <property type="component" value="Chromosome 4"/>
</dbReference>
<keyword evidence="2" id="KW-0812">Transmembrane</keyword>
<dbReference type="EMBL" id="BA000052">
    <property type="protein sequence ID" value="BAE61284.1"/>
    <property type="molecule type" value="Genomic_DNA"/>
</dbReference>
<keyword evidence="2" id="KW-1133">Transmembrane helix</keyword>
<gene>
    <name evidence="3" type="ORF">AO090102000187</name>
</gene>
<sequence>MELEVYHRPSSSHAASFPETGSSHNSDTQLYPKNASVFAVESDNQRDQASFAIVGWPIGSRKLSRLDIGSLLLNLLGVSTAVLYLVLIAIVIKRNGNPVDKADWNRIQTAMNLAATLFPLAFAAVIGRMNQQLATWKLERGVSVGVLEQLFGSSTFFNTVITQVSVRSIKPLPFILIILWCISPLGSQSILRMLHTKPTTITRPIDITYGNDTELSTHTFIPSTTFTKAEAMYQESLLSPDVVKHSPLDIFGRLKIPLVNLRDSSDWIELDTENTDYSSLTGIVIDGVKDANGETEFTMEAPYYNLHMSSVEGEPTFNSKGFDFEDDGMYTIDKSQTRYGLTEVYFNFTIPDTNFKASFNLTEQYVDMRVKCIDGIANCATTAIRPISRTSPHANGTYWADMRAIHTLFSYLRSAGSERSLTEAYFRNPDTPLAADIYTGSNFTIPVDIFLLRLTQAINTYALLLSASSGGEVYNGTGTFTDSSPPPVYEISWPWLAISIVATSTIIVGAFVPALLGFFTRNPDILGYVSTMTRDAPNLKIPPGGVSRIGIGTLDQASPSNKGRLYE</sequence>
<dbReference type="RefSeq" id="XP_023091712.1">
    <property type="nucleotide sequence ID" value="XM_023236937.1"/>
</dbReference>
<feature type="transmembrane region" description="Helical" evidence="2">
    <location>
        <begin position="493"/>
        <end position="519"/>
    </location>
</feature>
<keyword evidence="2" id="KW-0472">Membrane</keyword>
<dbReference type="VEuPathDB" id="FungiDB:AO090102000187"/>
<feature type="transmembrane region" description="Helical" evidence="2">
    <location>
        <begin position="71"/>
        <end position="92"/>
    </location>
</feature>
<evidence type="ECO:0000256" key="2">
    <source>
        <dbReference type="SAM" id="Phobius"/>
    </source>
</evidence>
<feature type="transmembrane region" description="Helical" evidence="2">
    <location>
        <begin position="172"/>
        <end position="191"/>
    </location>
</feature>
<dbReference type="HOGENOM" id="CLU_012207_1_0_1"/>
<feature type="transmembrane region" description="Helical" evidence="2">
    <location>
        <begin position="107"/>
        <end position="127"/>
    </location>
</feature>
<dbReference type="KEGG" id="aor:AO090102000187"/>
<evidence type="ECO:0000313" key="4">
    <source>
        <dbReference type="Proteomes" id="UP000006564"/>
    </source>
</evidence>
<protein>
    <submittedName>
        <fullName evidence="3">DNA, SC102</fullName>
    </submittedName>
</protein>
<feature type="compositionally biased region" description="Polar residues" evidence="1">
    <location>
        <begin position="9"/>
        <end position="27"/>
    </location>
</feature>
<reference evidence="3 4" key="1">
    <citation type="journal article" date="2005" name="Nature">
        <title>Genome sequencing and analysis of Aspergillus oryzae.</title>
        <authorList>
            <person name="Machida M."/>
            <person name="Asai K."/>
            <person name="Sano M."/>
            <person name="Tanaka T."/>
            <person name="Kumagai T."/>
            <person name="Terai G."/>
            <person name="Kusumoto K."/>
            <person name="Arima T."/>
            <person name="Akita O."/>
            <person name="Kashiwagi Y."/>
            <person name="Abe K."/>
            <person name="Gomi K."/>
            <person name="Horiuchi H."/>
            <person name="Kitamoto K."/>
            <person name="Kobayashi T."/>
            <person name="Takeuchi M."/>
            <person name="Denning D.W."/>
            <person name="Galagan J.E."/>
            <person name="Nierman W.C."/>
            <person name="Yu J."/>
            <person name="Archer D.B."/>
            <person name="Bennett J.W."/>
            <person name="Bhatnagar D."/>
            <person name="Cleveland T.E."/>
            <person name="Fedorova N.D."/>
            <person name="Gotoh O."/>
            <person name="Horikawa H."/>
            <person name="Hosoyama A."/>
            <person name="Ichinomiya M."/>
            <person name="Igarashi R."/>
            <person name="Iwashita K."/>
            <person name="Juvvadi P.R."/>
            <person name="Kato M."/>
            <person name="Kato Y."/>
            <person name="Kin T."/>
            <person name="Kokubun A."/>
            <person name="Maeda H."/>
            <person name="Maeyama N."/>
            <person name="Maruyama J."/>
            <person name="Nagasaki H."/>
            <person name="Nakajima T."/>
            <person name="Oda K."/>
            <person name="Okada K."/>
            <person name="Paulsen I."/>
            <person name="Sakamoto K."/>
            <person name="Sawano T."/>
            <person name="Takahashi M."/>
            <person name="Takase K."/>
            <person name="Terabayashi Y."/>
            <person name="Wortman J."/>
            <person name="Yamada O."/>
            <person name="Yamagata Y."/>
            <person name="Anazawa H."/>
            <person name="Hata Y."/>
            <person name="Koide Y."/>
            <person name="Komori T."/>
            <person name="Koyama Y."/>
            <person name="Minetoki T."/>
            <person name="Suharnan S."/>
            <person name="Tanaka A."/>
            <person name="Isono K."/>
            <person name="Kuhara S."/>
            <person name="Ogasawara N."/>
            <person name="Kikuchi H."/>
        </authorList>
    </citation>
    <scope>NUCLEOTIDE SEQUENCE [LARGE SCALE GENOMIC DNA]</scope>
    <source>
        <strain evidence="4">ATCC 42149 / RIB 40</strain>
    </source>
</reference>
<dbReference type="AlphaFoldDB" id="Q2UAY1"/>
<keyword evidence="4" id="KW-1185">Reference proteome</keyword>
<evidence type="ECO:0000256" key="1">
    <source>
        <dbReference type="SAM" id="MobiDB-lite"/>
    </source>
</evidence>
<name>Q2UAY1_ASPOR</name>
<proteinExistence type="predicted"/>
<dbReference type="OMA" id="LATWKLE"/>